<reference evidence="2 3" key="1">
    <citation type="submission" date="2017-10" db="EMBL/GenBank/DDBJ databases">
        <title>Massilia psychrophilum sp. nov., a novel purple-pigmented bacterium isolated from Tianshan glacier, Xinjiang Municipality, China.</title>
        <authorList>
            <person name="Wang H."/>
        </authorList>
    </citation>
    <scope>NUCLEOTIDE SEQUENCE [LARGE SCALE GENOMIC DNA]</scope>
    <source>
        <strain evidence="2 3">JCM 30074</strain>
    </source>
</reference>
<sequence>MKKAIGLTTLAFSLALAGGAQAHGSKAKHGGIVQSAGDLSFELVSKDGVATIYVDDHGKDLPTAGMSGSLTVLQGASKSVLPLAASGSNTLVAKGVSLARGNKAVAAVTFANKDVVSVRFSVK</sequence>
<protein>
    <submittedName>
        <fullName evidence="2">Uncharacterized protein</fullName>
    </submittedName>
</protein>
<feature type="chain" id="PRO_5013836197" evidence="1">
    <location>
        <begin position="23"/>
        <end position="123"/>
    </location>
</feature>
<name>A0A2G8TKC0_9BURK</name>
<dbReference type="RefSeq" id="WP_099787353.1">
    <property type="nucleotide sequence ID" value="NZ_JBHLYV010000001.1"/>
</dbReference>
<gene>
    <name evidence="2" type="ORF">CR105_05195</name>
</gene>
<keyword evidence="3" id="KW-1185">Reference proteome</keyword>
<dbReference type="AlphaFoldDB" id="A0A2G8TKC0"/>
<accession>A0A2G8TKC0</accession>
<evidence type="ECO:0000256" key="1">
    <source>
        <dbReference type="SAM" id="SignalP"/>
    </source>
</evidence>
<proteinExistence type="predicted"/>
<keyword evidence="1" id="KW-0732">Signal</keyword>
<organism evidence="2 3">
    <name type="scientific">Massilia eurypsychrophila</name>
    <dbReference type="NCBI Taxonomy" id="1485217"/>
    <lineage>
        <taxon>Bacteria</taxon>
        <taxon>Pseudomonadati</taxon>
        <taxon>Pseudomonadota</taxon>
        <taxon>Betaproteobacteria</taxon>
        <taxon>Burkholderiales</taxon>
        <taxon>Oxalobacteraceae</taxon>
        <taxon>Telluria group</taxon>
        <taxon>Massilia</taxon>
    </lineage>
</organism>
<dbReference type="OrthoDB" id="8592387at2"/>
<feature type="signal peptide" evidence="1">
    <location>
        <begin position="1"/>
        <end position="22"/>
    </location>
</feature>
<comment type="caution">
    <text evidence="2">The sequence shown here is derived from an EMBL/GenBank/DDBJ whole genome shotgun (WGS) entry which is preliminary data.</text>
</comment>
<evidence type="ECO:0000313" key="3">
    <source>
        <dbReference type="Proteomes" id="UP000230390"/>
    </source>
</evidence>
<evidence type="ECO:0000313" key="2">
    <source>
        <dbReference type="EMBL" id="PIL46464.1"/>
    </source>
</evidence>
<dbReference type="EMBL" id="PDOC01000002">
    <property type="protein sequence ID" value="PIL46464.1"/>
    <property type="molecule type" value="Genomic_DNA"/>
</dbReference>
<dbReference type="Proteomes" id="UP000230390">
    <property type="component" value="Unassembled WGS sequence"/>
</dbReference>